<keyword evidence="4 8" id="KW-0812">Transmembrane</keyword>
<feature type="transmembrane region" description="Helical" evidence="8">
    <location>
        <begin position="180"/>
        <end position="198"/>
    </location>
</feature>
<dbReference type="AlphaFoldDB" id="A0A5C5FWU5"/>
<comment type="caution">
    <text evidence="8">Lacks conserved residue(s) required for the propagation of feature annotation.</text>
</comment>
<evidence type="ECO:0000256" key="2">
    <source>
        <dbReference type="ARBA" id="ARBA00006939"/>
    </source>
</evidence>
<evidence type="ECO:0000256" key="5">
    <source>
        <dbReference type="ARBA" id="ARBA00022989"/>
    </source>
</evidence>
<evidence type="ECO:0000256" key="4">
    <source>
        <dbReference type="ARBA" id="ARBA00022692"/>
    </source>
</evidence>
<keyword evidence="3 8" id="KW-0813">Transport</keyword>
<keyword evidence="10" id="KW-1185">Reference proteome</keyword>
<sequence>AFLCSNGAFCTWAAASSSFSCVGGTGTVNEATSSSSAGPPASVCPEGTLHEGHWDCANGAFCEEVDGAWVCEGGGSACVVHGGHTHGDCSDQCNGVDLGEYDLDLHVVALFMVLVSSLIGVLLPLLCSKALHGTVFSAIFFGAKHFGTGVIISTAFVHLLYHAFIMFGNTCLGELAFEPAAAAIAMGAYLVFGIDFCVMRWLKTRGKSCASTLNEDEDEKRTTDLGHCHGPSRLVHTDYASPQAHADVTILEAGIIFHSIMIGVSLGASGGSQWVPLFIAVVFHQMFEGLALGSRIGQLVWTDGRGWKRWVMAGTFGLITPIGVAIGIGVHSAYNPNSGAALLSIGVLDSISAGILIYAGLVEMLAHDFMHGELSHARAPKVVAAFFFLLAGSLCMSVLGKWA</sequence>
<dbReference type="PANTHER" id="PTHR11040">
    <property type="entry name" value="ZINC/IRON TRANSPORTER"/>
    <property type="match status" value="1"/>
</dbReference>
<accession>A0A5C5FWU5</accession>
<evidence type="ECO:0000313" key="10">
    <source>
        <dbReference type="Proteomes" id="UP000311382"/>
    </source>
</evidence>
<dbReference type="PANTHER" id="PTHR11040:SF44">
    <property type="entry name" value="PROTEIN ZNTC-RELATED"/>
    <property type="match status" value="1"/>
</dbReference>
<dbReference type="NCBIfam" id="TIGR00820">
    <property type="entry name" value="zip"/>
    <property type="match status" value="1"/>
</dbReference>
<gene>
    <name evidence="9" type="ORF">DMC30DRAFT_351166</name>
</gene>
<feature type="transmembrane region" description="Helical" evidence="8">
    <location>
        <begin position="382"/>
        <end position="400"/>
    </location>
</feature>
<protein>
    <submittedName>
        <fullName evidence="9">Zip-domain-containing protein</fullName>
    </submittedName>
</protein>
<evidence type="ECO:0000256" key="6">
    <source>
        <dbReference type="ARBA" id="ARBA00023065"/>
    </source>
</evidence>
<feature type="transmembrane region" description="Helical" evidence="8">
    <location>
        <begin position="248"/>
        <end position="268"/>
    </location>
</feature>
<keyword evidence="6 8" id="KW-0406">Ion transport</keyword>
<evidence type="ECO:0000256" key="1">
    <source>
        <dbReference type="ARBA" id="ARBA00004141"/>
    </source>
</evidence>
<feature type="transmembrane region" description="Helical" evidence="8">
    <location>
        <begin position="313"/>
        <end position="334"/>
    </location>
</feature>
<reference evidence="9 10" key="1">
    <citation type="submission" date="2019-03" db="EMBL/GenBank/DDBJ databases">
        <title>Rhodosporidium diobovatum UCD-FST 08-225 genome sequencing, assembly, and annotation.</title>
        <authorList>
            <person name="Fakankun I.U."/>
            <person name="Fristensky B."/>
            <person name="Levin D.B."/>
        </authorList>
    </citation>
    <scope>NUCLEOTIDE SEQUENCE [LARGE SCALE GENOMIC DNA]</scope>
    <source>
        <strain evidence="9 10">UCD-FST 08-225</strain>
    </source>
</reference>
<dbReference type="InterPro" id="IPR003689">
    <property type="entry name" value="ZIP"/>
</dbReference>
<dbReference type="GO" id="GO:0005385">
    <property type="term" value="F:zinc ion transmembrane transporter activity"/>
    <property type="evidence" value="ECO:0007669"/>
    <property type="project" value="InterPro"/>
</dbReference>
<comment type="caution">
    <text evidence="9">The sequence shown here is derived from an EMBL/GenBank/DDBJ whole genome shotgun (WGS) entry which is preliminary data.</text>
</comment>
<evidence type="ECO:0000256" key="7">
    <source>
        <dbReference type="ARBA" id="ARBA00023136"/>
    </source>
</evidence>
<feature type="transmembrane region" description="Helical" evidence="8">
    <location>
        <begin position="340"/>
        <end position="361"/>
    </location>
</feature>
<organism evidence="9 10">
    <name type="scientific">Rhodotorula diobovata</name>
    <dbReference type="NCBI Taxonomy" id="5288"/>
    <lineage>
        <taxon>Eukaryota</taxon>
        <taxon>Fungi</taxon>
        <taxon>Dikarya</taxon>
        <taxon>Basidiomycota</taxon>
        <taxon>Pucciniomycotina</taxon>
        <taxon>Microbotryomycetes</taxon>
        <taxon>Sporidiobolales</taxon>
        <taxon>Sporidiobolaceae</taxon>
        <taxon>Rhodotorula</taxon>
    </lineage>
</organism>
<evidence type="ECO:0000313" key="9">
    <source>
        <dbReference type="EMBL" id="TNY21115.1"/>
    </source>
</evidence>
<keyword evidence="5 8" id="KW-1133">Transmembrane helix</keyword>
<comment type="subcellular location">
    <subcellularLocation>
        <location evidence="1 8">Membrane</location>
        <topology evidence="1 8">Multi-pass membrane protein</topology>
    </subcellularLocation>
</comment>
<feature type="transmembrane region" description="Helical" evidence="8">
    <location>
        <begin position="105"/>
        <end position="126"/>
    </location>
</feature>
<dbReference type="InterPro" id="IPR004698">
    <property type="entry name" value="Zn/Fe_permease_fun/pln"/>
</dbReference>
<proteinExistence type="inferred from homology"/>
<dbReference type="EMBL" id="SOZI01000050">
    <property type="protein sequence ID" value="TNY21115.1"/>
    <property type="molecule type" value="Genomic_DNA"/>
</dbReference>
<dbReference type="Proteomes" id="UP000311382">
    <property type="component" value="Unassembled WGS sequence"/>
</dbReference>
<feature type="non-terminal residue" evidence="9">
    <location>
        <position position="1"/>
    </location>
</feature>
<dbReference type="Pfam" id="PF02535">
    <property type="entry name" value="Zip"/>
    <property type="match status" value="1"/>
</dbReference>
<name>A0A5C5FWU5_9BASI</name>
<dbReference type="GO" id="GO:0005886">
    <property type="term" value="C:plasma membrane"/>
    <property type="evidence" value="ECO:0007669"/>
    <property type="project" value="TreeGrafter"/>
</dbReference>
<comment type="similarity">
    <text evidence="2 8">Belongs to the ZIP transporter (TC 2.A.5) family.</text>
</comment>
<evidence type="ECO:0000256" key="3">
    <source>
        <dbReference type="ARBA" id="ARBA00022448"/>
    </source>
</evidence>
<evidence type="ECO:0000256" key="8">
    <source>
        <dbReference type="RuleBase" id="RU362088"/>
    </source>
</evidence>
<dbReference type="STRING" id="5288.A0A5C5FWU5"/>
<dbReference type="OrthoDB" id="448280at2759"/>
<feature type="transmembrane region" description="Helical" evidence="8">
    <location>
        <begin position="146"/>
        <end position="168"/>
    </location>
</feature>
<keyword evidence="7 8" id="KW-0472">Membrane</keyword>